<keyword evidence="4" id="KW-0186">Copper</keyword>
<keyword evidence="5" id="KW-1133">Transmembrane helix</keyword>
<evidence type="ECO:0000256" key="6">
    <source>
        <dbReference type="SAM" id="SignalP"/>
    </source>
</evidence>
<feature type="chain" id="PRO_5046054190" evidence="6">
    <location>
        <begin position="35"/>
        <end position="179"/>
    </location>
</feature>
<keyword evidence="5" id="KW-0472">Membrane</keyword>
<dbReference type="InterPro" id="IPR032694">
    <property type="entry name" value="CopC/D"/>
</dbReference>
<feature type="domain" description="CopC" evidence="7">
    <location>
        <begin position="33"/>
        <end position="125"/>
    </location>
</feature>
<sequence>MHNVVVLRGIVLGLVVPVLLAAAGLGAAPASAHAALVSSDPADGTTLAAAPTQITLTFNQNVGKPADVAIAAPDGTQVDVTGIRAVGPDLTATVADVDQRGTYRASFRIVSSDGHPVTGTVTYDVTAGRAVTAATPTDTDQESFVHRHSSHLFWGILAAVVALGLLLAPLRRRNDPDAA</sequence>
<protein>
    <submittedName>
        <fullName evidence="8">Copper resistance protein CopC</fullName>
    </submittedName>
</protein>
<evidence type="ECO:0000313" key="9">
    <source>
        <dbReference type="Proteomes" id="UP001316184"/>
    </source>
</evidence>
<keyword evidence="2" id="KW-0479">Metal-binding</keyword>
<name>A0ABY5M522_9ACTN</name>
<dbReference type="InterPro" id="IPR014756">
    <property type="entry name" value="Ig_E-set"/>
</dbReference>
<evidence type="ECO:0000256" key="5">
    <source>
        <dbReference type="SAM" id="Phobius"/>
    </source>
</evidence>
<dbReference type="InterPro" id="IPR014755">
    <property type="entry name" value="Cu-Rt/internalin_Ig-like"/>
</dbReference>
<evidence type="ECO:0000256" key="3">
    <source>
        <dbReference type="ARBA" id="ARBA00022729"/>
    </source>
</evidence>
<keyword evidence="3 6" id="KW-0732">Signal</keyword>
<feature type="signal peptide" evidence="6">
    <location>
        <begin position="1"/>
        <end position="34"/>
    </location>
</feature>
<keyword evidence="9" id="KW-1185">Reference proteome</keyword>
<reference evidence="8 9" key="1">
    <citation type="submission" date="2022-08" db="EMBL/GenBank/DDBJ databases">
        <title>novel species in genus Aeromicrobium.</title>
        <authorList>
            <person name="Ye L."/>
        </authorList>
    </citation>
    <scope>NUCLEOTIDE SEQUENCE [LARGE SCALE GENOMIC DNA]</scope>
    <source>
        <strain evidence="9">zg-Y1379</strain>
    </source>
</reference>
<evidence type="ECO:0000256" key="1">
    <source>
        <dbReference type="ARBA" id="ARBA00004196"/>
    </source>
</evidence>
<dbReference type="RefSeq" id="WP_232399643.1">
    <property type="nucleotide sequence ID" value="NZ_CP102173.1"/>
</dbReference>
<evidence type="ECO:0000313" key="8">
    <source>
        <dbReference type="EMBL" id="UUP12156.1"/>
    </source>
</evidence>
<organism evidence="8 9">
    <name type="scientific">Aeromicrobium wangtongii</name>
    <dbReference type="NCBI Taxonomy" id="2969247"/>
    <lineage>
        <taxon>Bacteria</taxon>
        <taxon>Bacillati</taxon>
        <taxon>Actinomycetota</taxon>
        <taxon>Actinomycetes</taxon>
        <taxon>Propionibacteriales</taxon>
        <taxon>Nocardioidaceae</taxon>
        <taxon>Aeromicrobium</taxon>
    </lineage>
</organism>
<keyword evidence="5" id="KW-0812">Transmembrane</keyword>
<dbReference type="EMBL" id="CP102173">
    <property type="protein sequence ID" value="UUP12156.1"/>
    <property type="molecule type" value="Genomic_DNA"/>
</dbReference>
<dbReference type="PANTHER" id="PTHR34820:SF4">
    <property type="entry name" value="INNER MEMBRANE PROTEIN YEBZ"/>
    <property type="match status" value="1"/>
</dbReference>
<comment type="subcellular location">
    <subcellularLocation>
        <location evidence="1">Cell envelope</location>
    </subcellularLocation>
</comment>
<feature type="transmembrane region" description="Helical" evidence="5">
    <location>
        <begin position="152"/>
        <end position="170"/>
    </location>
</feature>
<dbReference type="SUPFAM" id="SSF81296">
    <property type="entry name" value="E set domains"/>
    <property type="match status" value="1"/>
</dbReference>
<evidence type="ECO:0000256" key="4">
    <source>
        <dbReference type="ARBA" id="ARBA00023008"/>
    </source>
</evidence>
<dbReference type="PANTHER" id="PTHR34820">
    <property type="entry name" value="INNER MEMBRANE PROTEIN YEBZ"/>
    <property type="match status" value="1"/>
</dbReference>
<dbReference type="InterPro" id="IPR007348">
    <property type="entry name" value="CopC_dom"/>
</dbReference>
<proteinExistence type="predicted"/>
<evidence type="ECO:0000259" key="7">
    <source>
        <dbReference type="Pfam" id="PF04234"/>
    </source>
</evidence>
<dbReference type="Proteomes" id="UP001316184">
    <property type="component" value="Chromosome"/>
</dbReference>
<evidence type="ECO:0000256" key="2">
    <source>
        <dbReference type="ARBA" id="ARBA00022723"/>
    </source>
</evidence>
<accession>A0ABY5M522</accession>
<dbReference type="Gene3D" id="2.60.40.1220">
    <property type="match status" value="1"/>
</dbReference>
<gene>
    <name evidence="8" type="ORF">NQV15_09815</name>
</gene>
<dbReference type="Pfam" id="PF04234">
    <property type="entry name" value="CopC"/>
    <property type="match status" value="1"/>
</dbReference>